<evidence type="ECO:0000313" key="1">
    <source>
        <dbReference type="EnsemblPlants" id="OPUNC07G14650.1"/>
    </source>
</evidence>
<reference evidence="1" key="1">
    <citation type="submission" date="2015-04" db="UniProtKB">
        <authorList>
            <consortium name="EnsemblPlants"/>
        </authorList>
    </citation>
    <scope>IDENTIFICATION</scope>
</reference>
<reference evidence="1" key="2">
    <citation type="submission" date="2018-05" db="EMBL/GenBank/DDBJ databases">
        <title>OpunRS2 (Oryza punctata Reference Sequence Version 2).</title>
        <authorList>
            <person name="Zhang J."/>
            <person name="Kudrna D."/>
            <person name="Lee S."/>
            <person name="Talag J."/>
            <person name="Welchert J."/>
            <person name="Wing R.A."/>
        </authorList>
    </citation>
    <scope>NUCLEOTIDE SEQUENCE [LARGE SCALE GENOMIC DNA]</scope>
</reference>
<protein>
    <submittedName>
        <fullName evidence="1">Uncharacterized protein</fullName>
    </submittedName>
</protein>
<name>A0A0E0LL55_ORYPU</name>
<dbReference type="EnsemblPlants" id="OPUNC07G14650.1">
    <property type="protein sequence ID" value="OPUNC07G14650.1"/>
    <property type="gene ID" value="OPUNC07G14650"/>
</dbReference>
<keyword evidence="2" id="KW-1185">Reference proteome</keyword>
<sequence length="53" mass="6076">MTGTRQRKKNPGTLVYSPFTMYDLRQQLSPPQKKAIEDSGFGNLLKINKIHID</sequence>
<evidence type="ECO:0000313" key="2">
    <source>
        <dbReference type="Proteomes" id="UP000026962"/>
    </source>
</evidence>
<organism evidence="1">
    <name type="scientific">Oryza punctata</name>
    <name type="common">Red rice</name>
    <dbReference type="NCBI Taxonomy" id="4537"/>
    <lineage>
        <taxon>Eukaryota</taxon>
        <taxon>Viridiplantae</taxon>
        <taxon>Streptophyta</taxon>
        <taxon>Embryophyta</taxon>
        <taxon>Tracheophyta</taxon>
        <taxon>Spermatophyta</taxon>
        <taxon>Magnoliopsida</taxon>
        <taxon>Liliopsida</taxon>
        <taxon>Poales</taxon>
        <taxon>Poaceae</taxon>
        <taxon>BOP clade</taxon>
        <taxon>Oryzoideae</taxon>
        <taxon>Oryzeae</taxon>
        <taxon>Oryzinae</taxon>
        <taxon>Oryza</taxon>
    </lineage>
</organism>
<accession>A0A0E0LL55</accession>
<dbReference type="Proteomes" id="UP000026962">
    <property type="component" value="Chromosome 7"/>
</dbReference>
<proteinExistence type="predicted"/>
<dbReference type="AlphaFoldDB" id="A0A0E0LL55"/>
<dbReference type="Gramene" id="OPUNC07G14650.1">
    <property type="protein sequence ID" value="OPUNC07G14650.1"/>
    <property type="gene ID" value="OPUNC07G14650"/>
</dbReference>
<dbReference type="HOGENOM" id="CLU_3072030_0_0_1"/>